<dbReference type="GO" id="GO:0016814">
    <property type="term" value="F:hydrolase activity, acting on carbon-nitrogen (but not peptide) bonds, in cyclic amidines"/>
    <property type="evidence" value="ECO:0007669"/>
    <property type="project" value="TreeGrafter"/>
</dbReference>
<dbReference type="Gene3D" id="2.30.40.10">
    <property type="entry name" value="Urease, subunit C, domain 1"/>
    <property type="match status" value="1"/>
</dbReference>
<dbReference type="InterPro" id="IPR011059">
    <property type="entry name" value="Metal-dep_hydrolase_composite"/>
</dbReference>
<name>A0A1G9JJC1_9ACTN</name>
<evidence type="ECO:0000313" key="4">
    <source>
        <dbReference type="Proteomes" id="UP000198662"/>
    </source>
</evidence>
<dbReference type="PANTHER" id="PTHR32027">
    <property type="entry name" value="CYTOSINE DEAMINASE"/>
    <property type="match status" value="1"/>
</dbReference>
<reference evidence="4" key="1">
    <citation type="submission" date="2016-10" db="EMBL/GenBank/DDBJ databases">
        <authorList>
            <person name="Varghese N."/>
            <person name="Submissions S."/>
        </authorList>
    </citation>
    <scope>NUCLEOTIDE SEQUENCE [LARGE SCALE GENOMIC DNA]</scope>
    <source>
        <strain evidence="4">CGMCC 4.3147</strain>
    </source>
</reference>
<dbReference type="STRING" id="380244.SAMN05216298_3681"/>
<organism evidence="3 4">
    <name type="scientific">Glycomyces sambucus</name>
    <dbReference type="NCBI Taxonomy" id="380244"/>
    <lineage>
        <taxon>Bacteria</taxon>
        <taxon>Bacillati</taxon>
        <taxon>Actinomycetota</taxon>
        <taxon>Actinomycetes</taxon>
        <taxon>Glycomycetales</taxon>
        <taxon>Glycomycetaceae</taxon>
        <taxon>Glycomyces</taxon>
    </lineage>
</organism>
<dbReference type="EMBL" id="FNGF01000005">
    <property type="protein sequence ID" value="SDL37588.1"/>
    <property type="molecule type" value="Genomic_DNA"/>
</dbReference>
<dbReference type="PANTHER" id="PTHR32027:SF9">
    <property type="entry name" value="BLL3847 PROTEIN"/>
    <property type="match status" value="1"/>
</dbReference>
<dbReference type="Proteomes" id="UP000198662">
    <property type="component" value="Unassembled WGS sequence"/>
</dbReference>
<dbReference type="Gene3D" id="3.20.20.140">
    <property type="entry name" value="Metal-dependent hydrolases"/>
    <property type="match status" value="1"/>
</dbReference>
<dbReference type="AlphaFoldDB" id="A0A1G9JJC1"/>
<gene>
    <name evidence="3" type="ORF">SAMN05216298_3681</name>
</gene>
<feature type="region of interest" description="Disordered" evidence="1">
    <location>
        <begin position="427"/>
        <end position="451"/>
    </location>
</feature>
<evidence type="ECO:0000313" key="3">
    <source>
        <dbReference type="EMBL" id="SDL37588.1"/>
    </source>
</evidence>
<dbReference type="InterPro" id="IPR032466">
    <property type="entry name" value="Metal_Hydrolase"/>
</dbReference>
<sequence>MTRLDAVAGAGLPGGPADLILHRGRVGRAAPPGTADGIPGGGASADGSAAGGTAVLDAAGRAVLPAFVDAHVHLDKAFLLEPIARGLAAEGTEPTADLNDAIAAVARLRPRLGPETVRAGAQRAVDTLVRNGTLAARAMVEIDPAVGLDLMDLHADLAARNDGRIDLQLTAFPQRGLELPGMRGLLKGAMASGAHVVGGCPYVDADPAAHLDFVFDLAQAHGAPVDLHLDFGDDPGASLIGLVVERTRAAGMHGRVAIGHATTLAAMDPDAADRAFDALADAGIALAVMPATDLYLAGHARDASAGHATRAVAPILRAARAGVTTAITNNNLCNPFAPFGNGSQLQAAWLAGLLFRAASAADRAVLADAITTNPARILGRPAHGPVPGASADLVVLDAATADEAVLQCAPVAAVVRAGVLLDTGPRTSSLRRGDLRGDDAGRDGTDQGAAP</sequence>
<keyword evidence="4" id="KW-1185">Reference proteome</keyword>
<dbReference type="RefSeq" id="WP_176953396.1">
    <property type="nucleotide sequence ID" value="NZ_FNGF01000005.1"/>
</dbReference>
<feature type="compositionally biased region" description="Basic and acidic residues" evidence="1">
    <location>
        <begin position="431"/>
        <end position="445"/>
    </location>
</feature>
<evidence type="ECO:0000256" key="1">
    <source>
        <dbReference type="SAM" id="MobiDB-lite"/>
    </source>
</evidence>
<dbReference type="Pfam" id="PF07969">
    <property type="entry name" value="Amidohydro_3"/>
    <property type="match status" value="1"/>
</dbReference>
<evidence type="ECO:0000259" key="2">
    <source>
        <dbReference type="Pfam" id="PF07969"/>
    </source>
</evidence>
<protein>
    <submittedName>
        <fullName evidence="3">Cytosine deaminase</fullName>
    </submittedName>
</protein>
<dbReference type="InterPro" id="IPR018228">
    <property type="entry name" value="DNase_TatD-rel_CS"/>
</dbReference>
<accession>A0A1G9JJC1</accession>
<dbReference type="PROSITE" id="PS01137">
    <property type="entry name" value="TATD_1"/>
    <property type="match status" value="1"/>
</dbReference>
<dbReference type="InterPro" id="IPR052349">
    <property type="entry name" value="Metallo-hydrolase_Enzymes"/>
</dbReference>
<proteinExistence type="predicted"/>
<dbReference type="InterPro" id="IPR013108">
    <property type="entry name" value="Amidohydro_3"/>
</dbReference>
<dbReference type="SUPFAM" id="SSF51556">
    <property type="entry name" value="Metallo-dependent hydrolases"/>
    <property type="match status" value="1"/>
</dbReference>
<feature type="domain" description="Amidohydrolase 3" evidence="2">
    <location>
        <begin position="104"/>
        <end position="419"/>
    </location>
</feature>